<reference evidence="2" key="1">
    <citation type="journal article" date="2015" name="Nature">
        <title>Complex archaea that bridge the gap between prokaryotes and eukaryotes.</title>
        <authorList>
            <person name="Spang A."/>
            <person name="Saw J.H."/>
            <person name="Jorgensen S.L."/>
            <person name="Zaremba-Niedzwiedzka K."/>
            <person name="Martijn J."/>
            <person name="Lind A.E."/>
            <person name="van Eijk R."/>
            <person name="Schleper C."/>
            <person name="Guy L."/>
            <person name="Ettema T.J."/>
        </authorList>
    </citation>
    <scope>NUCLEOTIDE SEQUENCE</scope>
</reference>
<evidence type="ECO:0000313" key="2">
    <source>
        <dbReference type="EMBL" id="KKN21944.1"/>
    </source>
</evidence>
<accession>A0A0F9NVU7</accession>
<organism evidence="2">
    <name type="scientific">marine sediment metagenome</name>
    <dbReference type="NCBI Taxonomy" id="412755"/>
    <lineage>
        <taxon>unclassified sequences</taxon>
        <taxon>metagenomes</taxon>
        <taxon>ecological metagenomes</taxon>
    </lineage>
</organism>
<dbReference type="AlphaFoldDB" id="A0A0F9NVU7"/>
<proteinExistence type="predicted"/>
<gene>
    <name evidence="2" type="ORF">LCGC14_0920090</name>
</gene>
<name>A0A0F9NVU7_9ZZZZ</name>
<feature type="region of interest" description="Disordered" evidence="1">
    <location>
        <begin position="1"/>
        <end position="21"/>
    </location>
</feature>
<dbReference type="EMBL" id="LAZR01003105">
    <property type="protein sequence ID" value="KKN21944.1"/>
    <property type="molecule type" value="Genomic_DNA"/>
</dbReference>
<comment type="caution">
    <text evidence="2">The sequence shown here is derived from an EMBL/GenBank/DDBJ whole genome shotgun (WGS) entry which is preliminary data.</text>
</comment>
<evidence type="ECO:0000256" key="1">
    <source>
        <dbReference type="SAM" id="MobiDB-lite"/>
    </source>
</evidence>
<sequence length="76" mass="8662">MGVSTHGWSVQGRSRPESPDDEQVPWVCIFRDVTTSRSASSIARGRGKRWPRMEYRVVRPGVACDCKECRRPKGQQ</sequence>
<feature type="compositionally biased region" description="Polar residues" evidence="1">
    <location>
        <begin position="1"/>
        <end position="12"/>
    </location>
</feature>
<protein>
    <submittedName>
        <fullName evidence="2">Uncharacterized protein</fullName>
    </submittedName>
</protein>